<dbReference type="AlphaFoldDB" id="A0AAV7NU72"/>
<gene>
    <name evidence="2" type="ORF">NDU88_006745</name>
</gene>
<evidence type="ECO:0000256" key="1">
    <source>
        <dbReference type="SAM" id="MobiDB-lite"/>
    </source>
</evidence>
<evidence type="ECO:0000313" key="3">
    <source>
        <dbReference type="Proteomes" id="UP001066276"/>
    </source>
</evidence>
<sequence>MAPGLGHPGDLQGSSAVHSPLRPKPADSVGVARGHHRGRAATSCIVCQTMGLAPLWAHLRALTLCSPPSQAPPAPGTQKPPGTLTPPSPQLHLHSVRRQGT</sequence>
<dbReference type="Proteomes" id="UP001066276">
    <property type="component" value="Chromosome 8"/>
</dbReference>
<reference evidence="2" key="1">
    <citation type="journal article" date="2022" name="bioRxiv">
        <title>Sequencing and chromosome-scale assembly of the giantPleurodeles waltlgenome.</title>
        <authorList>
            <person name="Brown T."/>
            <person name="Elewa A."/>
            <person name="Iarovenko S."/>
            <person name="Subramanian E."/>
            <person name="Araus A.J."/>
            <person name="Petzold A."/>
            <person name="Susuki M."/>
            <person name="Suzuki K.-i.T."/>
            <person name="Hayashi T."/>
            <person name="Toyoda A."/>
            <person name="Oliveira C."/>
            <person name="Osipova E."/>
            <person name="Leigh N.D."/>
            <person name="Simon A."/>
            <person name="Yun M.H."/>
        </authorList>
    </citation>
    <scope>NUCLEOTIDE SEQUENCE</scope>
    <source>
        <strain evidence="2">20211129_DDA</strain>
        <tissue evidence="2">Liver</tissue>
    </source>
</reference>
<protein>
    <submittedName>
        <fullName evidence="2">Uncharacterized protein</fullName>
    </submittedName>
</protein>
<comment type="caution">
    <text evidence="2">The sequence shown here is derived from an EMBL/GenBank/DDBJ whole genome shotgun (WGS) entry which is preliminary data.</text>
</comment>
<proteinExistence type="predicted"/>
<keyword evidence="3" id="KW-1185">Reference proteome</keyword>
<evidence type="ECO:0000313" key="2">
    <source>
        <dbReference type="EMBL" id="KAJ1118554.1"/>
    </source>
</evidence>
<accession>A0AAV7NU72</accession>
<name>A0AAV7NU72_PLEWA</name>
<feature type="region of interest" description="Disordered" evidence="1">
    <location>
        <begin position="1"/>
        <end position="35"/>
    </location>
</feature>
<feature type="region of interest" description="Disordered" evidence="1">
    <location>
        <begin position="65"/>
        <end position="101"/>
    </location>
</feature>
<organism evidence="2 3">
    <name type="scientific">Pleurodeles waltl</name>
    <name type="common">Iberian ribbed newt</name>
    <dbReference type="NCBI Taxonomy" id="8319"/>
    <lineage>
        <taxon>Eukaryota</taxon>
        <taxon>Metazoa</taxon>
        <taxon>Chordata</taxon>
        <taxon>Craniata</taxon>
        <taxon>Vertebrata</taxon>
        <taxon>Euteleostomi</taxon>
        <taxon>Amphibia</taxon>
        <taxon>Batrachia</taxon>
        <taxon>Caudata</taxon>
        <taxon>Salamandroidea</taxon>
        <taxon>Salamandridae</taxon>
        <taxon>Pleurodelinae</taxon>
        <taxon>Pleurodeles</taxon>
    </lineage>
</organism>
<dbReference type="EMBL" id="JANPWB010000012">
    <property type="protein sequence ID" value="KAJ1118554.1"/>
    <property type="molecule type" value="Genomic_DNA"/>
</dbReference>